<evidence type="ECO:0000313" key="1">
    <source>
        <dbReference type="EMBL" id="GJE92641.1"/>
    </source>
</evidence>
<name>A0A9P3GD87_9APHY</name>
<comment type="caution">
    <text evidence="1">The sequence shown here is derived from an EMBL/GenBank/DDBJ whole genome shotgun (WGS) entry which is preliminary data.</text>
</comment>
<sequence>MDRCASCMYDHPLKSVNPVPVSTQGACRRRPCLLATLVRTCLASAALIMKRRHLSKPYPPLSLEVIGAFLQAHSSRIYAECPSLIHPRWAPIRDKLLLRLLLRRL</sequence>
<protein>
    <submittedName>
        <fullName evidence="1">Uncharacterized protein</fullName>
    </submittedName>
</protein>
<proteinExistence type="predicted"/>
<reference evidence="1 2" key="1">
    <citation type="submission" date="2021-08" db="EMBL/GenBank/DDBJ databases">
        <title>Draft Genome Sequence of Phanerochaete sordida strain YK-624.</title>
        <authorList>
            <person name="Mori T."/>
            <person name="Dohra H."/>
            <person name="Suzuki T."/>
            <person name="Kawagishi H."/>
            <person name="Hirai H."/>
        </authorList>
    </citation>
    <scope>NUCLEOTIDE SEQUENCE [LARGE SCALE GENOMIC DNA]</scope>
    <source>
        <strain evidence="1 2">YK-624</strain>
    </source>
</reference>
<evidence type="ECO:0000313" key="2">
    <source>
        <dbReference type="Proteomes" id="UP000703269"/>
    </source>
</evidence>
<keyword evidence="2" id="KW-1185">Reference proteome</keyword>
<dbReference type="EMBL" id="BPQB01000027">
    <property type="protein sequence ID" value="GJE92641.1"/>
    <property type="molecule type" value="Genomic_DNA"/>
</dbReference>
<organism evidence="1 2">
    <name type="scientific">Phanerochaete sordida</name>
    <dbReference type="NCBI Taxonomy" id="48140"/>
    <lineage>
        <taxon>Eukaryota</taxon>
        <taxon>Fungi</taxon>
        <taxon>Dikarya</taxon>
        <taxon>Basidiomycota</taxon>
        <taxon>Agaricomycotina</taxon>
        <taxon>Agaricomycetes</taxon>
        <taxon>Polyporales</taxon>
        <taxon>Phanerochaetaceae</taxon>
        <taxon>Phanerochaete</taxon>
    </lineage>
</organism>
<accession>A0A9P3GD87</accession>
<gene>
    <name evidence="1" type="ORF">PsYK624_087960</name>
</gene>
<dbReference type="AlphaFoldDB" id="A0A9P3GD87"/>
<dbReference type="Proteomes" id="UP000703269">
    <property type="component" value="Unassembled WGS sequence"/>
</dbReference>